<accession>A0A1N7RUN1</accession>
<name>A0A1N7RUN1_9BURK</name>
<evidence type="ECO:0000313" key="2">
    <source>
        <dbReference type="EMBL" id="SIT38820.1"/>
    </source>
</evidence>
<protein>
    <submittedName>
        <fullName evidence="2">Uncharacterized protein</fullName>
    </submittedName>
</protein>
<dbReference type="AlphaFoldDB" id="A0A1N7RUN1"/>
<sequence length="155" mass="16532">MEYPWHPLHGQQLQVVRRKGHGAAKVIHVEVRNGLSRELPGWMFDKTRCETMSLGFPEVALNALMELRDVLACETTLSSDGGSSSSLIRKREGNSDETVVDDPKEATGSVTGTGGVGVSPPGANARRTDTGRSRPASGSARHLRGERGSGAGGRR</sequence>
<proteinExistence type="predicted"/>
<dbReference type="STRING" id="1247936.BN2475_170078"/>
<gene>
    <name evidence="2" type="ORF">BN2475_170078</name>
</gene>
<evidence type="ECO:0000313" key="3">
    <source>
        <dbReference type="Proteomes" id="UP000187012"/>
    </source>
</evidence>
<dbReference type="EMBL" id="CYGX02000017">
    <property type="protein sequence ID" value="SIT38820.1"/>
    <property type="molecule type" value="Genomic_DNA"/>
</dbReference>
<organism evidence="2 3">
    <name type="scientific">Paraburkholderia ribeironis</name>
    <dbReference type="NCBI Taxonomy" id="1247936"/>
    <lineage>
        <taxon>Bacteria</taxon>
        <taxon>Pseudomonadati</taxon>
        <taxon>Pseudomonadota</taxon>
        <taxon>Betaproteobacteria</taxon>
        <taxon>Burkholderiales</taxon>
        <taxon>Burkholderiaceae</taxon>
        <taxon>Paraburkholderia</taxon>
    </lineage>
</organism>
<dbReference type="Proteomes" id="UP000187012">
    <property type="component" value="Unassembled WGS sequence"/>
</dbReference>
<keyword evidence="3" id="KW-1185">Reference proteome</keyword>
<evidence type="ECO:0000256" key="1">
    <source>
        <dbReference type="SAM" id="MobiDB-lite"/>
    </source>
</evidence>
<reference evidence="2 3" key="1">
    <citation type="submission" date="2016-12" db="EMBL/GenBank/DDBJ databases">
        <authorList>
            <person name="Song W.-J."/>
            <person name="Kurnit D.M."/>
        </authorList>
    </citation>
    <scope>NUCLEOTIDE SEQUENCE [LARGE SCALE GENOMIC DNA]</scope>
    <source>
        <strain evidence="2 3">STM7296</strain>
    </source>
</reference>
<feature type="region of interest" description="Disordered" evidence="1">
    <location>
        <begin position="76"/>
        <end position="155"/>
    </location>
</feature>